<dbReference type="FunFam" id="1.10.1200.120:FF:000004">
    <property type="entry name" value="Ion channel, putative"/>
    <property type="match status" value="1"/>
</dbReference>
<evidence type="ECO:0000256" key="5">
    <source>
        <dbReference type="SAM" id="Phobius"/>
    </source>
</evidence>
<proteinExistence type="predicted"/>
<evidence type="ECO:0000313" key="6">
    <source>
        <dbReference type="EMBL" id="KAJ5315714.1"/>
    </source>
</evidence>
<dbReference type="GO" id="GO:0008381">
    <property type="term" value="F:mechanosensitive monoatomic ion channel activity"/>
    <property type="evidence" value="ECO:0007669"/>
    <property type="project" value="TreeGrafter"/>
</dbReference>
<dbReference type="EMBL" id="JAPZBO010000005">
    <property type="protein sequence ID" value="KAJ5315714.1"/>
    <property type="molecule type" value="Genomic_DNA"/>
</dbReference>
<evidence type="ECO:0000313" key="7">
    <source>
        <dbReference type="Proteomes" id="UP001147746"/>
    </source>
</evidence>
<dbReference type="AlphaFoldDB" id="A0A9W9PYA7"/>
<comment type="subcellular location">
    <subcellularLocation>
        <location evidence="1">Membrane</location>
        <topology evidence="1">Multi-pass membrane protein</topology>
    </subcellularLocation>
</comment>
<reference evidence="6" key="2">
    <citation type="journal article" date="2023" name="IMA Fungus">
        <title>Comparative genomic study of the Penicillium genus elucidates a diverse pangenome and 15 lateral gene transfer events.</title>
        <authorList>
            <person name="Petersen C."/>
            <person name="Sorensen T."/>
            <person name="Nielsen M.R."/>
            <person name="Sondergaard T.E."/>
            <person name="Sorensen J.L."/>
            <person name="Fitzpatrick D.A."/>
            <person name="Frisvad J.C."/>
            <person name="Nielsen K.L."/>
        </authorList>
    </citation>
    <scope>NUCLEOTIDE SEQUENCE</scope>
    <source>
        <strain evidence="6">IBT 21472</strain>
    </source>
</reference>
<feature type="transmembrane region" description="Helical" evidence="5">
    <location>
        <begin position="156"/>
        <end position="176"/>
    </location>
</feature>
<dbReference type="Pfam" id="PF01741">
    <property type="entry name" value="MscL"/>
    <property type="match status" value="1"/>
</dbReference>
<dbReference type="PANTHER" id="PTHR30266:SF2">
    <property type="entry name" value="LARGE-CONDUCTANCE MECHANOSENSITIVE CHANNEL"/>
    <property type="match status" value="1"/>
</dbReference>
<protein>
    <submittedName>
        <fullName evidence="6">Uncharacterized protein</fullName>
    </submittedName>
</protein>
<dbReference type="InterPro" id="IPR037673">
    <property type="entry name" value="MSC/AndL"/>
</dbReference>
<keyword evidence="2 5" id="KW-0812">Transmembrane</keyword>
<keyword evidence="4 5" id="KW-0472">Membrane</keyword>
<dbReference type="InterPro" id="IPR036019">
    <property type="entry name" value="MscL_channel"/>
</dbReference>
<name>A0A9W9PYA7_9EURO</name>
<dbReference type="GO" id="GO:0016020">
    <property type="term" value="C:membrane"/>
    <property type="evidence" value="ECO:0007669"/>
    <property type="project" value="UniProtKB-SubCell"/>
</dbReference>
<reference evidence="6" key="1">
    <citation type="submission" date="2022-12" db="EMBL/GenBank/DDBJ databases">
        <authorList>
            <person name="Petersen C."/>
        </authorList>
    </citation>
    <scope>NUCLEOTIDE SEQUENCE</scope>
    <source>
        <strain evidence="6">IBT 21472</strain>
    </source>
</reference>
<keyword evidence="7" id="KW-1185">Reference proteome</keyword>
<dbReference type="PANTHER" id="PTHR30266">
    <property type="entry name" value="MECHANOSENSITIVE CHANNEL MSCL"/>
    <property type="match status" value="1"/>
</dbReference>
<gene>
    <name evidence="6" type="ORF">N7476_006021</name>
</gene>
<evidence type="ECO:0000256" key="4">
    <source>
        <dbReference type="ARBA" id="ARBA00023136"/>
    </source>
</evidence>
<keyword evidence="3 5" id="KW-1133">Transmembrane helix</keyword>
<dbReference type="SUPFAM" id="SSF81330">
    <property type="entry name" value="Gated mechanosensitive channel"/>
    <property type="match status" value="1"/>
</dbReference>
<dbReference type="Gene3D" id="1.10.1200.120">
    <property type="entry name" value="Large-conductance mechanosensitive channel, MscL, domain 1"/>
    <property type="match status" value="1"/>
</dbReference>
<organism evidence="6 7">
    <name type="scientific">Penicillium atrosanguineum</name>
    <dbReference type="NCBI Taxonomy" id="1132637"/>
    <lineage>
        <taxon>Eukaryota</taxon>
        <taxon>Fungi</taxon>
        <taxon>Dikarya</taxon>
        <taxon>Ascomycota</taxon>
        <taxon>Pezizomycotina</taxon>
        <taxon>Eurotiomycetes</taxon>
        <taxon>Eurotiomycetidae</taxon>
        <taxon>Eurotiales</taxon>
        <taxon>Aspergillaceae</taxon>
        <taxon>Penicillium</taxon>
    </lineage>
</organism>
<dbReference type="OrthoDB" id="10010920at2759"/>
<accession>A0A9W9PYA7</accession>
<evidence type="ECO:0000256" key="1">
    <source>
        <dbReference type="ARBA" id="ARBA00004141"/>
    </source>
</evidence>
<comment type="caution">
    <text evidence="6">The sequence shown here is derived from an EMBL/GenBank/DDBJ whole genome shotgun (WGS) entry which is preliminary data.</text>
</comment>
<dbReference type="Proteomes" id="UP001147746">
    <property type="component" value="Unassembled WGS sequence"/>
</dbReference>
<evidence type="ECO:0000256" key="2">
    <source>
        <dbReference type="ARBA" id="ARBA00022692"/>
    </source>
</evidence>
<sequence length="228" mass="25589">MRNDAGNPVNHNRGDLRESRIFKGPECYTNHFAMRGLDESSVVLRRVSQTAGDQVKHGWDAFVNFAARDNVLEVALGLMKRSSIANAFTKVVTSFVSDVALPVVSLLPFLNRNMDQKFAVLSSGPNYVREDGYNTIKQARDDGALVLAYGLFIENILNFLGVSLTLFAVAHAYMFISHNKIIKPTVRCRYCRKFISEQARRCCSCSSWQDGREDLPGEEDDEGIEEDI</sequence>
<evidence type="ECO:0000256" key="3">
    <source>
        <dbReference type="ARBA" id="ARBA00022989"/>
    </source>
</evidence>